<dbReference type="OrthoDB" id="9783707at2"/>
<evidence type="ECO:0000256" key="9">
    <source>
        <dbReference type="ARBA" id="ARBA00023098"/>
    </source>
</evidence>
<dbReference type="STRING" id="390270.SAMN04488005_0904"/>
<protein>
    <submittedName>
        <fullName evidence="13">EamA-like transporter family protein</fullName>
    </submittedName>
</protein>
<dbReference type="PANTHER" id="PTHR30561">
    <property type="entry name" value="SMR FAMILY PROTON-DEPENDENT DRUG EFFLUX TRANSPORTER SUGE"/>
    <property type="match status" value="1"/>
</dbReference>
<evidence type="ECO:0000256" key="8">
    <source>
        <dbReference type="ARBA" id="ARBA00022989"/>
    </source>
</evidence>
<evidence type="ECO:0000256" key="11">
    <source>
        <dbReference type="SAM" id="Phobius"/>
    </source>
</evidence>
<keyword evidence="14" id="KW-1185">Reference proteome</keyword>
<keyword evidence="6 11" id="KW-0812">Transmembrane</keyword>
<keyword evidence="4" id="KW-0997">Cell inner membrane</keyword>
<evidence type="ECO:0000256" key="2">
    <source>
        <dbReference type="ARBA" id="ARBA00022475"/>
    </source>
</evidence>
<gene>
    <name evidence="13" type="ORF">SAMN04488005_0904</name>
</gene>
<feature type="transmembrane region" description="Helical" evidence="11">
    <location>
        <begin position="6"/>
        <end position="23"/>
    </location>
</feature>
<keyword evidence="2" id="KW-1003">Cell membrane</keyword>
<evidence type="ECO:0000313" key="14">
    <source>
        <dbReference type="Proteomes" id="UP000199478"/>
    </source>
</evidence>
<keyword evidence="9" id="KW-0443">Lipid metabolism</keyword>
<evidence type="ECO:0000256" key="4">
    <source>
        <dbReference type="ARBA" id="ARBA00022519"/>
    </source>
</evidence>
<evidence type="ECO:0000313" key="13">
    <source>
        <dbReference type="EMBL" id="SFR35985.1"/>
    </source>
</evidence>
<evidence type="ECO:0000256" key="3">
    <source>
        <dbReference type="ARBA" id="ARBA00022516"/>
    </source>
</evidence>
<evidence type="ECO:0000256" key="5">
    <source>
        <dbReference type="ARBA" id="ARBA00022556"/>
    </source>
</evidence>
<feature type="transmembrane region" description="Helical" evidence="11">
    <location>
        <begin position="261"/>
        <end position="280"/>
    </location>
</feature>
<dbReference type="GO" id="GO:0022857">
    <property type="term" value="F:transmembrane transporter activity"/>
    <property type="evidence" value="ECO:0007669"/>
    <property type="project" value="InterPro"/>
</dbReference>
<keyword evidence="7" id="KW-0448">Lipopolysaccharide biosynthesis</keyword>
<dbReference type="GO" id="GO:0009245">
    <property type="term" value="P:lipid A biosynthetic process"/>
    <property type="evidence" value="ECO:0007669"/>
    <property type="project" value="UniProtKB-KW"/>
</dbReference>
<feature type="transmembrane region" description="Helical" evidence="11">
    <location>
        <begin position="145"/>
        <end position="161"/>
    </location>
</feature>
<proteinExistence type="predicted"/>
<feature type="transmembrane region" description="Helical" evidence="11">
    <location>
        <begin position="57"/>
        <end position="76"/>
    </location>
</feature>
<feature type="domain" description="EamA" evidence="12">
    <location>
        <begin position="145"/>
        <end position="277"/>
    </location>
</feature>
<comment type="subcellular location">
    <subcellularLocation>
        <location evidence="1">Cell membrane</location>
        <topology evidence="1">Multi-pass membrane protein</topology>
    </subcellularLocation>
</comment>
<feature type="transmembrane region" description="Helical" evidence="11">
    <location>
        <begin position="88"/>
        <end position="109"/>
    </location>
</feature>
<dbReference type="AlphaFoldDB" id="A0A1I6G1C4"/>
<dbReference type="Gene3D" id="1.10.3730.20">
    <property type="match status" value="2"/>
</dbReference>
<dbReference type="Proteomes" id="UP000199478">
    <property type="component" value="Unassembled WGS sequence"/>
</dbReference>
<dbReference type="RefSeq" id="WP_090196952.1">
    <property type="nucleotide sequence ID" value="NZ_FOYP01000001.1"/>
</dbReference>
<accession>A0A1I6G1C4</accession>
<feature type="transmembrane region" description="Helical" evidence="11">
    <location>
        <begin position="209"/>
        <end position="228"/>
    </location>
</feature>
<keyword evidence="5" id="KW-0441">Lipid A biosynthesis</keyword>
<feature type="transmembrane region" description="Helical" evidence="11">
    <location>
        <begin position="234"/>
        <end position="254"/>
    </location>
</feature>
<evidence type="ECO:0000256" key="7">
    <source>
        <dbReference type="ARBA" id="ARBA00022985"/>
    </source>
</evidence>
<sequence length="281" mass="29536">MTIPVFIAVIGAALLHATWNALVKGGADKTLSMGAVIIGHVPLAVISLWFAPTPAPASLPYMAGGVVLHFGYQVFLLKSYEAGDLTQVYPIARGSAPLIVALFSVTVLGVHLTPLQLLAVLTIGCGIISLVLVRRADGQRNGHAALMALITGVFIASYSLVDGMGARVAGTSLGFYSYLGIANAICMAAYLRLKSPTTLTAIATKGRGIFIWGGGASFIAYAIVTWAFTQAPIALVTALRETSIVFALLIGVFFLKERLDLIKVFSTLTTLLGAILLRFAK</sequence>
<name>A0A1I6G1C4_9RHOB</name>
<dbReference type="GO" id="GO:0009103">
    <property type="term" value="P:lipopolysaccharide biosynthetic process"/>
    <property type="evidence" value="ECO:0007669"/>
    <property type="project" value="UniProtKB-KW"/>
</dbReference>
<dbReference type="EMBL" id="FOYP01000001">
    <property type="protein sequence ID" value="SFR35985.1"/>
    <property type="molecule type" value="Genomic_DNA"/>
</dbReference>
<dbReference type="Pfam" id="PF00892">
    <property type="entry name" value="EamA"/>
    <property type="match status" value="1"/>
</dbReference>
<dbReference type="InterPro" id="IPR000620">
    <property type="entry name" value="EamA_dom"/>
</dbReference>
<reference evidence="14" key="1">
    <citation type="submission" date="2016-10" db="EMBL/GenBank/DDBJ databases">
        <authorList>
            <person name="Varghese N."/>
            <person name="Submissions S."/>
        </authorList>
    </citation>
    <scope>NUCLEOTIDE SEQUENCE [LARGE SCALE GENOMIC DNA]</scope>
    <source>
        <strain evidence="14">DSM 26879</strain>
    </source>
</reference>
<feature type="transmembrane region" description="Helical" evidence="11">
    <location>
        <begin position="173"/>
        <end position="193"/>
    </location>
</feature>
<keyword evidence="8 11" id="KW-1133">Transmembrane helix</keyword>
<dbReference type="GO" id="GO:0005886">
    <property type="term" value="C:plasma membrane"/>
    <property type="evidence" value="ECO:0007669"/>
    <property type="project" value="UniProtKB-SubCell"/>
</dbReference>
<organism evidence="13 14">
    <name type="scientific">Yoonia tamlensis</name>
    <dbReference type="NCBI Taxonomy" id="390270"/>
    <lineage>
        <taxon>Bacteria</taxon>
        <taxon>Pseudomonadati</taxon>
        <taxon>Pseudomonadota</taxon>
        <taxon>Alphaproteobacteria</taxon>
        <taxon>Rhodobacterales</taxon>
        <taxon>Paracoccaceae</taxon>
        <taxon>Yoonia</taxon>
    </lineage>
</organism>
<evidence type="ECO:0000256" key="1">
    <source>
        <dbReference type="ARBA" id="ARBA00004651"/>
    </source>
</evidence>
<evidence type="ECO:0000256" key="6">
    <source>
        <dbReference type="ARBA" id="ARBA00022692"/>
    </source>
</evidence>
<keyword evidence="3" id="KW-0444">Lipid biosynthesis</keyword>
<keyword evidence="10 11" id="KW-0472">Membrane</keyword>
<dbReference type="PANTHER" id="PTHR30561:SF9">
    <property type="entry name" value="4-AMINO-4-DEOXY-L-ARABINOSE-PHOSPHOUNDECAPRENOL FLIPPASE SUBUNIT ARNF-RELATED"/>
    <property type="match status" value="1"/>
</dbReference>
<evidence type="ECO:0000259" key="12">
    <source>
        <dbReference type="Pfam" id="PF00892"/>
    </source>
</evidence>
<evidence type="ECO:0000256" key="10">
    <source>
        <dbReference type="ARBA" id="ARBA00023136"/>
    </source>
</evidence>
<dbReference type="InterPro" id="IPR000390">
    <property type="entry name" value="Small_drug/metabolite_transptr"/>
</dbReference>
<feature type="transmembrane region" description="Helical" evidence="11">
    <location>
        <begin position="115"/>
        <end position="133"/>
    </location>
</feature>
<feature type="transmembrane region" description="Helical" evidence="11">
    <location>
        <begin position="30"/>
        <end position="51"/>
    </location>
</feature>
<dbReference type="InterPro" id="IPR037185">
    <property type="entry name" value="EmrE-like"/>
</dbReference>
<dbReference type="SUPFAM" id="SSF103481">
    <property type="entry name" value="Multidrug resistance efflux transporter EmrE"/>
    <property type="match status" value="2"/>
</dbReference>